<dbReference type="RefSeq" id="WP_040199768.1">
    <property type="nucleotide sequence ID" value="NZ_CP010311.1"/>
</dbReference>
<keyword evidence="2" id="KW-1185">Reference proteome</keyword>
<organism evidence="1 2">
    <name type="scientific">Geoalkalibacter subterraneus</name>
    <dbReference type="NCBI Taxonomy" id="483547"/>
    <lineage>
        <taxon>Bacteria</taxon>
        <taxon>Pseudomonadati</taxon>
        <taxon>Thermodesulfobacteriota</taxon>
        <taxon>Desulfuromonadia</taxon>
        <taxon>Desulfuromonadales</taxon>
        <taxon>Geoalkalibacteraceae</taxon>
        <taxon>Geoalkalibacter</taxon>
    </lineage>
</organism>
<reference evidence="1 2" key="1">
    <citation type="journal article" date="2015" name="Genome Announc.">
        <title>Genomes of Geoalkalibacter ferrihydriticus Z-0531T and Geoalkalibacter subterraneus Red1T, Two Haloalkaliphilic Metal-Reducing Deltaproteobacteria.</title>
        <authorList>
            <person name="Badalamenti J.P."/>
            <person name="Krajmalnik-Brown R."/>
            <person name="Torres C.I."/>
            <person name="Bond D.R."/>
        </authorList>
    </citation>
    <scope>NUCLEOTIDE SEQUENCE [LARGE SCALE GENOMIC DNA]</scope>
    <source>
        <strain evidence="1 2">Red1</strain>
    </source>
</reference>
<protein>
    <submittedName>
        <fullName evidence="1">Addiction module protein</fullName>
    </submittedName>
</protein>
<proteinExistence type="predicted"/>
<dbReference type="PANTHER" id="PTHR41791:SF1">
    <property type="entry name" value="SSL7039 PROTEIN"/>
    <property type="match status" value="1"/>
</dbReference>
<dbReference type="PANTHER" id="PTHR41791">
    <property type="entry name" value="SSL7039 PROTEIN"/>
    <property type="match status" value="1"/>
</dbReference>
<dbReference type="PIRSF" id="PIRSF028744">
    <property type="entry name" value="Addict_mod_HI1419"/>
    <property type="match status" value="1"/>
</dbReference>
<dbReference type="KEGG" id="gsb:GSUB_06205"/>
<dbReference type="NCBIfam" id="TIGR02683">
    <property type="entry name" value="upstrm_HI1419"/>
    <property type="match status" value="1"/>
</dbReference>
<gene>
    <name evidence="1" type="ORF">GSUB_06205</name>
</gene>
<dbReference type="HOGENOM" id="CLU_152445_1_0_7"/>
<dbReference type="OrthoDB" id="9800258at2"/>
<dbReference type="EMBL" id="CP010311">
    <property type="protein sequence ID" value="AJF06225.1"/>
    <property type="molecule type" value="Genomic_DNA"/>
</dbReference>
<evidence type="ECO:0000313" key="2">
    <source>
        <dbReference type="Proteomes" id="UP000035036"/>
    </source>
</evidence>
<dbReference type="Proteomes" id="UP000035036">
    <property type="component" value="Chromosome"/>
</dbReference>
<dbReference type="InterPro" id="IPR014056">
    <property type="entry name" value="TypeIITA-like_toxin_pred"/>
</dbReference>
<name>A0A0B5FQ65_9BACT</name>
<accession>A0A0B5FQ65</accession>
<evidence type="ECO:0000313" key="1">
    <source>
        <dbReference type="EMBL" id="AJF06225.1"/>
    </source>
</evidence>
<dbReference type="AlphaFoldDB" id="A0A0B5FQ65"/>
<dbReference type="STRING" id="483547.GSUB_06205"/>
<sequence length="113" mass="13061">MSTYPYEIDYYVTEDGSIPFKEWLESLRDVQGRARIRVGLDRVRLGNLGDHRSLGGGVQELRIAFGLGYRVYYGIEGRRIVLILLGGDKSSQKRDIAKAKQFWRDQQRRSAHD</sequence>